<proteinExistence type="inferred from homology"/>
<accession>A0A2A6RF82</accession>
<evidence type="ECO:0000256" key="4">
    <source>
        <dbReference type="ARBA" id="ARBA00022475"/>
    </source>
</evidence>
<feature type="transmembrane region" description="Helical" evidence="9">
    <location>
        <begin position="114"/>
        <end position="137"/>
    </location>
</feature>
<feature type="transmembrane region" description="Helical" evidence="9">
    <location>
        <begin position="260"/>
        <end position="279"/>
    </location>
</feature>
<comment type="caution">
    <text evidence="11">The sequence shown here is derived from an EMBL/GenBank/DDBJ whole genome shotgun (WGS) entry which is preliminary data.</text>
</comment>
<dbReference type="PANTHER" id="PTHR42922:SF1">
    <property type="entry name" value="PHOSPHATE TRANSPORT SYSTEM PERMEASE PROTEIN PSTA"/>
    <property type="match status" value="1"/>
</dbReference>
<dbReference type="Proteomes" id="UP000220527">
    <property type="component" value="Unassembled WGS sequence"/>
</dbReference>
<feature type="transmembrane region" description="Helical" evidence="9">
    <location>
        <begin position="191"/>
        <end position="212"/>
    </location>
</feature>
<dbReference type="InterPro" id="IPR051408">
    <property type="entry name" value="Phosphate_transprt_permease"/>
</dbReference>
<dbReference type="NCBIfam" id="TIGR00974">
    <property type="entry name" value="3a0107s02c"/>
    <property type="match status" value="1"/>
</dbReference>
<dbReference type="GO" id="GO:0035435">
    <property type="term" value="P:phosphate ion transmembrane transport"/>
    <property type="evidence" value="ECO:0007669"/>
    <property type="project" value="InterPro"/>
</dbReference>
<feature type="transmembrane region" description="Helical" evidence="9">
    <location>
        <begin position="143"/>
        <end position="161"/>
    </location>
</feature>
<sequence>MISQASNYRRRAIVDQIMRGMAILATIVALIPLFLIIGYVIVRGGSSFSIAFFTEAYRAPIALGDDIRSPGGVLHGIVGTILITGLATLIAMPVGIMAGIFLAEYPSNSVAMTVRFCTDVLSAAPSIIVGVVAYTLIVRTTGAFAGYIGSIALAVLMIPIITRTTEEILKLVPQTVREASMALGAPKWWRTLTVVLPAALGAIVTGVMLAFARAAGETAPLILTVLGNNNLSYNLMAPIAALPLLTYRYTEQPFPVLNDLAWGTALVLTLMVLLVNISVRVATRNRLR</sequence>
<dbReference type="Gene3D" id="1.10.3720.10">
    <property type="entry name" value="MetI-like"/>
    <property type="match status" value="1"/>
</dbReference>
<evidence type="ECO:0000313" key="12">
    <source>
        <dbReference type="Proteomes" id="UP000220527"/>
    </source>
</evidence>
<evidence type="ECO:0000313" key="11">
    <source>
        <dbReference type="EMBL" id="PDW01603.1"/>
    </source>
</evidence>
<evidence type="ECO:0000256" key="7">
    <source>
        <dbReference type="ARBA" id="ARBA00022989"/>
    </source>
</evidence>
<dbReference type="OrthoDB" id="9785113at2"/>
<comment type="subcellular location">
    <subcellularLocation>
        <location evidence="1 9">Cell membrane</location>
        <topology evidence="1 9">Multi-pass membrane protein</topology>
    </subcellularLocation>
</comment>
<dbReference type="RefSeq" id="WP_097645534.1">
    <property type="nucleotide sequence ID" value="NZ_NQWI01000124.1"/>
</dbReference>
<evidence type="ECO:0000259" key="10">
    <source>
        <dbReference type="PROSITE" id="PS50928"/>
    </source>
</evidence>
<evidence type="ECO:0000256" key="1">
    <source>
        <dbReference type="ARBA" id="ARBA00004651"/>
    </source>
</evidence>
<evidence type="ECO:0000256" key="8">
    <source>
        <dbReference type="ARBA" id="ARBA00023136"/>
    </source>
</evidence>
<keyword evidence="6 9" id="KW-0812">Transmembrane</keyword>
<dbReference type="PROSITE" id="PS50928">
    <property type="entry name" value="ABC_TM1"/>
    <property type="match status" value="1"/>
</dbReference>
<dbReference type="GO" id="GO:0005886">
    <property type="term" value="C:plasma membrane"/>
    <property type="evidence" value="ECO:0007669"/>
    <property type="project" value="UniProtKB-SubCell"/>
</dbReference>
<organism evidence="11 12">
    <name type="scientific">Candidatus Viridilinea mediisalina</name>
    <dbReference type="NCBI Taxonomy" id="2024553"/>
    <lineage>
        <taxon>Bacteria</taxon>
        <taxon>Bacillati</taxon>
        <taxon>Chloroflexota</taxon>
        <taxon>Chloroflexia</taxon>
        <taxon>Chloroflexales</taxon>
        <taxon>Chloroflexineae</taxon>
        <taxon>Oscillochloridaceae</taxon>
        <taxon>Candidatus Viridilinea</taxon>
    </lineage>
</organism>
<dbReference type="GO" id="GO:0005315">
    <property type="term" value="F:phosphate transmembrane transporter activity"/>
    <property type="evidence" value="ECO:0007669"/>
    <property type="project" value="InterPro"/>
</dbReference>
<evidence type="ECO:0000256" key="9">
    <source>
        <dbReference type="RuleBase" id="RU363043"/>
    </source>
</evidence>
<dbReference type="EMBL" id="NQWI01000124">
    <property type="protein sequence ID" value="PDW01603.1"/>
    <property type="molecule type" value="Genomic_DNA"/>
</dbReference>
<keyword evidence="8 9" id="KW-0472">Membrane</keyword>
<protein>
    <recommendedName>
        <fullName evidence="9">Phosphate transport system permease protein PstA</fullName>
    </recommendedName>
</protein>
<evidence type="ECO:0000256" key="6">
    <source>
        <dbReference type="ARBA" id="ARBA00022692"/>
    </source>
</evidence>
<comment type="similarity">
    <text evidence="2 9">Belongs to the binding-protein-dependent transport system permease family. CysTW subfamily.</text>
</comment>
<reference evidence="12" key="1">
    <citation type="submission" date="2017-08" db="EMBL/GenBank/DDBJ databases">
        <authorList>
            <person name="Grouzdev D.S."/>
            <person name="Gaisin V.A."/>
            <person name="Rysina M.S."/>
            <person name="Gorlenko V.M."/>
        </authorList>
    </citation>
    <scope>NUCLEOTIDE SEQUENCE [LARGE SCALE GENOMIC DNA]</scope>
    <source>
        <strain evidence="12">Kir15-3F</strain>
    </source>
</reference>
<evidence type="ECO:0000256" key="5">
    <source>
        <dbReference type="ARBA" id="ARBA00022592"/>
    </source>
</evidence>
<dbReference type="InterPro" id="IPR005672">
    <property type="entry name" value="Phosphate_PstA"/>
</dbReference>
<dbReference type="InterPro" id="IPR000515">
    <property type="entry name" value="MetI-like"/>
</dbReference>
<feature type="transmembrane region" description="Helical" evidence="9">
    <location>
        <begin position="73"/>
        <end position="102"/>
    </location>
</feature>
<dbReference type="SUPFAM" id="SSF161098">
    <property type="entry name" value="MetI-like"/>
    <property type="match status" value="1"/>
</dbReference>
<keyword evidence="4 9" id="KW-1003">Cell membrane</keyword>
<keyword evidence="3" id="KW-0813">Transport</keyword>
<feature type="transmembrane region" description="Helical" evidence="9">
    <location>
        <begin position="21"/>
        <end position="42"/>
    </location>
</feature>
<keyword evidence="5" id="KW-0592">Phosphate transport</keyword>
<gene>
    <name evidence="11" type="primary">pstA</name>
    <name evidence="11" type="ORF">CJ255_18270</name>
</gene>
<dbReference type="Pfam" id="PF00528">
    <property type="entry name" value="BPD_transp_1"/>
    <property type="match status" value="1"/>
</dbReference>
<dbReference type="CDD" id="cd06261">
    <property type="entry name" value="TM_PBP2"/>
    <property type="match status" value="1"/>
</dbReference>
<dbReference type="AlphaFoldDB" id="A0A2A6RF82"/>
<dbReference type="InterPro" id="IPR035906">
    <property type="entry name" value="MetI-like_sf"/>
</dbReference>
<dbReference type="PANTHER" id="PTHR42922">
    <property type="entry name" value="PHOSPHATE TRANSPORT SYSTEM PERMEASE PROTEIN PSTA"/>
    <property type="match status" value="1"/>
</dbReference>
<keyword evidence="12" id="KW-1185">Reference proteome</keyword>
<evidence type="ECO:0000256" key="2">
    <source>
        <dbReference type="ARBA" id="ARBA00007069"/>
    </source>
</evidence>
<keyword evidence="7 9" id="KW-1133">Transmembrane helix</keyword>
<feature type="domain" description="ABC transmembrane type-1" evidence="10">
    <location>
        <begin position="77"/>
        <end position="283"/>
    </location>
</feature>
<name>A0A2A6RF82_9CHLR</name>
<evidence type="ECO:0000256" key="3">
    <source>
        <dbReference type="ARBA" id="ARBA00022448"/>
    </source>
</evidence>